<evidence type="ECO:0000256" key="1">
    <source>
        <dbReference type="ARBA" id="ARBA00004651"/>
    </source>
</evidence>
<dbReference type="PANTHER" id="PTHR30250">
    <property type="entry name" value="PST FAMILY PREDICTED COLANIC ACID TRANSPORTER"/>
    <property type="match status" value="1"/>
</dbReference>
<keyword evidence="4 7" id="KW-0812">Transmembrane</keyword>
<name>A0ABX7CMC7_SPHMU</name>
<organism evidence="8 9">
    <name type="scientific">Sphingobacterium multivorum</name>
    <dbReference type="NCBI Taxonomy" id="28454"/>
    <lineage>
        <taxon>Bacteria</taxon>
        <taxon>Pseudomonadati</taxon>
        <taxon>Bacteroidota</taxon>
        <taxon>Sphingobacteriia</taxon>
        <taxon>Sphingobacteriales</taxon>
        <taxon>Sphingobacteriaceae</taxon>
        <taxon>Sphingobacterium</taxon>
    </lineage>
</organism>
<sequence length="477" mass="54056">MGFVSQAKKGVVWTFMQQFSIQLINFVVQIVLARILVPSDFGLIAMITIFIAIGQSLSDSGMTSSLIRNNENTEGDYGTVFITNLGVSFIVYGIVYLIAPFVAIFYKQEILTPLLRVFSLVFIFSSFYVVQLAKFTKELNFKSQFTYQVPSVIIGAVTGISMAKSGFGVWSLVGLNLAQTCSFGVILWVFYKWKPKWRFDKKVFRSHFDYGYKLTLSGLINTIYLNLYRVLIGKKFSASSVGFFTQADSLRLFPVNQLSAVLNKVTFPLFASIQNDDKKLKNAYKSALRLVLSITSAMMLILVLVAEPLFRIVYGSKWLPAVPYFQILCIASIFLPIGTYNLNILKVKGRSDLFLKVEIIKKVIGILSLAICIPFGITAIVWSLCLTNIFFAYLNGYFSGKFIHYTMKDQIMNSFSVIIISIVPYFIISFTMNHYNIIFQDAISIVVQLLTFVLIYFPLVFIFNKPLLHDIKLVLKR</sequence>
<evidence type="ECO:0000256" key="4">
    <source>
        <dbReference type="ARBA" id="ARBA00022692"/>
    </source>
</evidence>
<evidence type="ECO:0000256" key="3">
    <source>
        <dbReference type="ARBA" id="ARBA00022475"/>
    </source>
</evidence>
<feature type="transmembrane region" description="Helical" evidence="7">
    <location>
        <begin position="41"/>
        <end position="58"/>
    </location>
</feature>
<feature type="transmembrane region" description="Helical" evidence="7">
    <location>
        <begin position="411"/>
        <end position="430"/>
    </location>
</feature>
<evidence type="ECO:0000313" key="9">
    <source>
        <dbReference type="Proteomes" id="UP000595498"/>
    </source>
</evidence>
<feature type="transmembrane region" description="Helical" evidence="7">
    <location>
        <begin position="363"/>
        <end position="391"/>
    </location>
</feature>
<keyword evidence="6 7" id="KW-0472">Membrane</keyword>
<feature type="transmembrane region" description="Helical" evidence="7">
    <location>
        <begin position="169"/>
        <end position="191"/>
    </location>
</feature>
<feature type="transmembrane region" description="Helical" evidence="7">
    <location>
        <begin position="114"/>
        <end position="133"/>
    </location>
</feature>
<feature type="transmembrane region" description="Helical" evidence="7">
    <location>
        <begin position="322"/>
        <end position="342"/>
    </location>
</feature>
<evidence type="ECO:0000256" key="7">
    <source>
        <dbReference type="SAM" id="Phobius"/>
    </source>
</evidence>
<accession>A0ABX7CMC7</accession>
<keyword evidence="3" id="KW-1003">Cell membrane</keyword>
<feature type="transmembrane region" description="Helical" evidence="7">
    <location>
        <begin position="79"/>
        <end position="102"/>
    </location>
</feature>
<reference evidence="8 9" key="1">
    <citation type="submission" date="2021-01" db="EMBL/GenBank/DDBJ databases">
        <title>FDA dAtabase for Regulatory Grade micrObial Sequences (FDA-ARGOS): Supporting development and validation of Infectious Disease Dx tests.</title>
        <authorList>
            <person name="Sproer C."/>
            <person name="Gronow S."/>
            <person name="Severitt S."/>
            <person name="Schroder I."/>
            <person name="Tallon L."/>
            <person name="Sadzewicz L."/>
            <person name="Zhao X."/>
            <person name="Boylan J."/>
            <person name="Ott S."/>
            <person name="Bowen H."/>
            <person name="Vavikolanu K."/>
            <person name="Mehta A."/>
            <person name="Aluvathingal J."/>
            <person name="Nadendla S."/>
            <person name="Lowell S."/>
            <person name="Myers T."/>
            <person name="Yan Y."/>
            <person name="Sichtig H."/>
        </authorList>
    </citation>
    <scope>NUCLEOTIDE SEQUENCE [LARGE SCALE GENOMIC DNA]</scope>
    <source>
        <strain evidence="8 9">FDAARGOS_1141</strain>
    </source>
</reference>
<dbReference type="EMBL" id="CP068224">
    <property type="protein sequence ID" value="QQT53191.1"/>
    <property type="molecule type" value="Genomic_DNA"/>
</dbReference>
<keyword evidence="9" id="KW-1185">Reference proteome</keyword>
<evidence type="ECO:0000256" key="5">
    <source>
        <dbReference type="ARBA" id="ARBA00022989"/>
    </source>
</evidence>
<dbReference type="Pfam" id="PF13440">
    <property type="entry name" value="Polysacc_synt_3"/>
    <property type="match status" value="1"/>
</dbReference>
<dbReference type="InterPro" id="IPR050833">
    <property type="entry name" value="Poly_Biosynth_Transport"/>
</dbReference>
<keyword evidence="5 7" id="KW-1133">Transmembrane helix</keyword>
<evidence type="ECO:0000256" key="2">
    <source>
        <dbReference type="ARBA" id="ARBA00007430"/>
    </source>
</evidence>
<dbReference type="PANTHER" id="PTHR30250:SF10">
    <property type="entry name" value="LIPOPOLYSACCHARIDE BIOSYNTHESIS PROTEIN WZXC"/>
    <property type="match status" value="1"/>
</dbReference>
<feature type="transmembrane region" description="Helical" evidence="7">
    <location>
        <begin position="287"/>
        <end position="310"/>
    </location>
</feature>
<proteinExistence type="inferred from homology"/>
<gene>
    <name evidence="8" type="ORF">I6I98_23590</name>
</gene>
<dbReference type="Proteomes" id="UP000595498">
    <property type="component" value="Chromosome"/>
</dbReference>
<protein>
    <submittedName>
        <fullName evidence="8">Lipopolysaccharide biosynthesis protein</fullName>
    </submittedName>
</protein>
<evidence type="ECO:0000313" key="8">
    <source>
        <dbReference type="EMBL" id="QQT53191.1"/>
    </source>
</evidence>
<comment type="subcellular location">
    <subcellularLocation>
        <location evidence="1">Cell membrane</location>
        <topology evidence="1">Multi-pass membrane protein</topology>
    </subcellularLocation>
</comment>
<dbReference type="CDD" id="cd13127">
    <property type="entry name" value="MATE_tuaB_like"/>
    <property type="match status" value="1"/>
</dbReference>
<evidence type="ECO:0000256" key="6">
    <source>
        <dbReference type="ARBA" id="ARBA00023136"/>
    </source>
</evidence>
<comment type="similarity">
    <text evidence="2">Belongs to the polysaccharide synthase family.</text>
</comment>
<feature type="transmembrane region" description="Helical" evidence="7">
    <location>
        <begin position="442"/>
        <end position="463"/>
    </location>
</feature>